<evidence type="ECO:0000256" key="1">
    <source>
        <dbReference type="SAM" id="Phobius"/>
    </source>
</evidence>
<keyword evidence="3" id="KW-1185">Reference proteome</keyword>
<feature type="transmembrane region" description="Helical" evidence="1">
    <location>
        <begin position="17"/>
        <end position="38"/>
    </location>
</feature>
<protein>
    <submittedName>
        <fullName evidence="2">Uncharacterized protein</fullName>
    </submittedName>
</protein>
<dbReference type="GeneID" id="81124090"/>
<keyword evidence="1" id="KW-0812">Transmembrane</keyword>
<reference evidence="2 3" key="1">
    <citation type="journal article" date="2019" name="Int. J. Syst. Evol. Microbiol.">
        <title>The Global Catalogue of Microorganisms (GCM) 10K type strain sequencing project: providing services to taxonomists for standard genome sequencing and annotation.</title>
        <authorList>
            <consortium name="The Broad Institute Genomics Platform"/>
            <consortium name="The Broad Institute Genome Sequencing Center for Infectious Disease"/>
            <person name="Wu L."/>
            <person name="Ma J."/>
        </authorList>
    </citation>
    <scope>NUCLEOTIDE SEQUENCE [LARGE SCALE GENOMIC DNA]</scope>
    <source>
        <strain evidence="2 3">DT31</strain>
    </source>
</reference>
<accession>A0ABD5WD81</accession>
<dbReference type="Proteomes" id="UP001596461">
    <property type="component" value="Unassembled WGS sequence"/>
</dbReference>
<keyword evidence="1" id="KW-0472">Membrane</keyword>
<name>A0ABD5WD81_9EURY</name>
<dbReference type="AlphaFoldDB" id="A0ABD5WD81"/>
<dbReference type="EMBL" id="JBHTAH010000019">
    <property type="protein sequence ID" value="MFC7071207.1"/>
    <property type="molecule type" value="Genomic_DNA"/>
</dbReference>
<proteinExistence type="predicted"/>
<evidence type="ECO:0000313" key="2">
    <source>
        <dbReference type="EMBL" id="MFC7071207.1"/>
    </source>
</evidence>
<sequence>MADADAVYDDWYRWGRVVLYAEMGIAILVTVFSLYLAFTGQAGFLT</sequence>
<keyword evidence="1" id="KW-1133">Transmembrane helix</keyword>
<comment type="caution">
    <text evidence="2">The sequence shown here is derived from an EMBL/GenBank/DDBJ whole genome shotgun (WGS) entry which is preliminary data.</text>
</comment>
<gene>
    <name evidence="2" type="ORF">ACFQL9_16300</name>
</gene>
<dbReference type="RefSeq" id="WP_284032254.1">
    <property type="nucleotide sequence ID" value="NZ_CP126154.1"/>
</dbReference>
<organism evidence="2 3">
    <name type="scientific">Halobaculum lipolyticum</name>
    <dbReference type="NCBI Taxonomy" id="3032001"/>
    <lineage>
        <taxon>Archaea</taxon>
        <taxon>Methanobacteriati</taxon>
        <taxon>Methanobacteriota</taxon>
        <taxon>Stenosarchaea group</taxon>
        <taxon>Halobacteria</taxon>
        <taxon>Halobacteriales</taxon>
        <taxon>Haloferacaceae</taxon>
        <taxon>Halobaculum</taxon>
    </lineage>
</organism>
<evidence type="ECO:0000313" key="3">
    <source>
        <dbReference type="Proteomes" id="UP001596461"/>
    </source>
</evidence>